<proteinExistence type="inferred from homology"/>
<keyword evidence="3" id="KW-0805">Transcription regulation</keyword>
<comment type="subcellular location">
    <subcellularLocation>
        <location evidence="1">Nucleus</location>
    </subcellularLocation>
</comment>
<evidence type="ECO:0000259" key="8">
    <source>
        <dbReference type="Pfam" id="PF02229"/>
    </source>
</evidence>
<dbReference type="InterPro" id="IPR003173">
    <property type="entry name" value="PC4_C"/>
</dbReference>
<dbReference type="Proteomes" id="UP001310594">
    <property type="component" value="Unassembled WGS sequence"/>
</dbReference>
<dbReference type="EMBL" id="JAVRQU010000004">
    <property type="protein sequence ID" value="KAK5704346.1"/>
    <property type="molecule type" value="Genomic_DNA"/>
</dbReference>
<dbReference type="InterPro" id="IPR009044">
    <property type="entry name" value="ssDNA-bd_transcriptional_reg"/>
</dbReference>
<reference evidence="9" key="1">
    <citation type="submission" date="2023-08" db="EMBL/GenBank/DDBJ databases">
        <title>Black Yeasts Isolated from many extreme environments.</title>
        <authorList>
            <person name="Coleine C."/>
            <person name="Stajich J.E."/>
            <person name="Selbmann L."/>
        </authorList>
    </citation>
    <scope>NUCLEOTIDE SEQUENCE</scope>
    <source>
        <strain evidence="9">CCFEE 5810</strain>
    </source>
</reference>
<dbReference type="GO" id="GO:0003677">
    <property type="term" value="F:DNA binding"/>
    <property type="evidence" value="ECO:0007669"/>
    <property type="project" value="UniProtKB-KW"/>
</dbReference>
<feature type="compositionally biased region" description="Low complexity" evidence="7">
    <location>
        <begin position="27"/>
        <end position="37"/>
    </location>
</feature>
<keyword evidence="6" id="KW-0539">Nucleus</keyword>
<keyword evidence="4" id="KW-0238">DNA-binding</keyword>
<feature type="compositionally biased region" description="Basic and acidic residues" evidence="7">
    <location>
        <begin position="120"/>
        <end position="129"/>
    </location>
</feature>
<evidence type="ECO:0000256" key="3">
    <source>
        <dbReference type="ARBA" id="ARBA00023015"/>
    </source>
</evidence>
<name>A0AAN7W9W8_9PEZI</name>
<feature type="region of interest" description="Disordered" evidence="7">
    <location>
        <begin position="120"/>
        <end position="186"/>
    </location>
</feature>
<dbReference type="InterPro" id="IPR045125">
    <property type="entry name" value="Sub1/Tcp4-like"/>
</dbReference>
<comment type="similarity">
    <text evidence="2">Belongs to the transcriptional coactivator PC4 family.</text>
</comment>
<dbReference type="PANTHER" id="PTHR13215">
    <property type="entry name" value="RNA POLYMERASE II TRANSCRIPTIONAL COACTIVATOR"/>
    <property type="match status" value="1"/>
</dbReference>
<evidence type="ECO:0000256" key="6">
    <source>
        <dbReference type="ARBA" id="ARBA00023242"/>
    </source>
</evidence>
<feature type="region of interest" description="Disordered" evidence="7">
    <location>
        <begin position="1"/>
        <end position="54"/>
    </location>
</feature>
<feature type="compositionally biased region" description="Basic and acidic residues" evidence="7">
    <location>
        <begin position="150"/>
        <end position="179"/>
    </location>
</feature>
<dbReference type="GO" id="GO:0003713">
    <property type="term" value="F:transcription coactivator activity"/>
    <property type="evidence" value="ECO:0007669"/>
    <property type="project" value="InterPro"/>
</dbReference>
<evidence type="ECO:0000256" key="7">
    <source>
        <dbReference type="SAM" id="MobiDB-lite"/>
    </source>
</evidence>
<feature type="compositionally biased region" description="Acidic residues" evidence="7">
    <location>
        <begin position="139"/>
        <end position="149"/>
    </location>
</feature>
<evidence type="ECO:0000256" key="5">
    <source>
        <dbReference type="ARBA" id="ARBA00023163"/>
    </source>
</evidence>
<dbReference type="GO" id="GO:0060261">
    <property type="term" value="P:positive regulation of transcription initiation by RNA polymerase II"/>
    <property type="evidence" value="ECO:0007669"/>
    <property type="project" value="InterPro"/>
</dbReference>
<feature type="domain" description="Transcriptional coactivator p15 (PC4) C-terminal" evidence="8">
    <location>
        <begin position="58"/>
        <end position="108"/>
    </location>
</feature>
<dbReference type="GO" id="GO:0005634">
    <property type="term" value="C:nucleus"/>
    <property type="evidence" value="ECO:0007669"/>
    <property type="project" value="UniProtKB-SubCell"/>
</dbReference>
<keyword evidence="5" id="KW-0804">Transcription</keyword>
<comment type="caution">
    <text evidence="9">The sequence shown here is derived from an EMBL/GenBank/DDBJ whole genome shotgun (WGS) entry which is preliminary data.</text>
</comment>
<dbReference type="AlphaFoldDB" id="A0AAN7W9W8"/>
<evidence type="ECO:0000256" key="4">
    <source>
        <dbReference type="ARBA" id="ARBA00023125"/>
    </source>
</evidence>
<accession>A0AAN7W9W8</accession>
<evidence type="ECO:0000256" key="1">
    <source>
        <dbReference type="ARBA" id="ARBA00004123"/>
    </source>
</evidence>
<evidence type="ECO:0000313" key="10">
    <source>
        <dbReference type="Proteomes" id="UP001310594"/>
    </source>
</evidence>
<dbReference type="SUPFAM" id="SSF54447">
    <property type="entry name" value="ssDNA-binding transcriptional regulator domain"/>
    <property type="match status" value="1"/>
</dbReference>
<protein>
    <recommendedName>
        <fullName evidence="8">Transcriptional coactivator p15 (PC4) C-terminal domain-containing protein</fullName>
    </recommendedName>
</protein>
<gene>
    <name evidence="9" type="ORF">LTR97_003364</name>
</gene>
<sequence>MPKRAQEQYDNDGGFVEDAPRSKKAKNASTTKSSSSNEVKKATISTEVQTDDEGNEYWELSRLRRVGVSTFKNATMVSIREYYEKDGKSLPGKKGISLSVDQYTTFLAILPQLEDLLKSKGIDVPRPKYDGAGSPKAEQEDEDDDDEAKVEEKDEKPVLNEKPGKSKLDRFKLKANHEETSDEDEG</sequence>
<evidence type="ECO:0000256" key="2">
    <source>
        <dbReference type="ARBA" id="ARBA00009001"/>
    </source>
</evidence>
<dbReference type="Gene3D" id="2.30.31.10">
    <property type="entry name" value="Transcriptional Coactivator Pc4, Chain A"/>
    <property type="match status" value="1"/>
</dbReference>
<evidence type="ECO:0000313" key="9">
    <source>
        <dbReference type="EMBL" id="KAK5704346.1"/>
    </source>
</evidence>
<dbReference type="Pfam" id="PF02229">
    <property type="entry name" value="PC4"/>
    <property type="match status" value="1"/>
</dbReference>
<organism evidence="9 10">
    <name type="scientific">Elasticomyces elasticus</name>
    <dbReference type="NCBI Taxonomy" id="574655"/>
    <lineage>
        <taxon>Eukaryota</taxon>
        <taxon>Fungi</taxon>
        <taxon>Dikarya</taxon>
        <taxon>Ascomycota</taxon>
        <taxon>Pezizomycotina</taxon>
        <taxon>Dothideomycetes</taxon>
        <taxon>Dothideomycetidae</taxon>
        <taxon>Mycosphaerellales</taxon>
        <taxon>Teratosphaeriaceae</taxon>
        <taxon>Elasticomyces</taxon>
    </lineage>
</organism>